<dbReference type="CDD" id="cd17920">
    <property type="entry name" value="DEXHc_RecQ"/>
    <property type="match status" value="1"/>
</dbReference>
<evidence type="ECO:0000256" key="12">
    <source>
        <dbReference type="ARBA" id="ARBA00044550"/>
    </source>
</evidence>
<accession>A0A3P1XXF8</accession>
<keyword evidence="5 15" id="KW-0347">Helicase</keyword>
<dbReference type="InterPro" id="IPR014001">
    <property type="entry name" value="Helicase_ATP-bd"/>
</dbReference>
<dbReference type="NCBIfam" id="TIGR00614">
    <property type="entry name" value="recQ_fam"/>
    <property type="match status" value="1"/>
</dbReference>
<dbReference type="InterPro" id="IPR011545">
    <property type="entry name" value="DEAD/DEAH_box_helicase_dom"/>
</dbReference>
<protein>
    <recommendedName>
        <fullName evidence="11">ATP-dependent DNA helicase RecQ</fullName>
        <ecNumber evidence="10">5.6.2.4</ecNumber>
    </recommendedName>
    <alternativeName>
        <fullName evidence="12">DNA 3'-5' helicase RecQ</fullName>
    </alternativeName>
</protein>
<dbReference type="InterPro" id="IPR027417">
    <property type="entry name" value="P-loop_NTPase"/>
</dbReference>
<evidence type="ECO:0000256" key="2">
    <source>
        <dbReference type="ARBA" id="ARBA00022723"/>
    </source>
</evidence>
<dbReference type="PANTHER" id="PTHR13710">
    <property type="entry name" value="DNA HELICASE RECQ FAMILY MEMBER"/>
    <property type="match status" value="1"/>
</dbReference>
<dbReference type="GO" id="GO:0046872">
    <property type="term" value="F:metal ion binding"/>
    <property type="evidence" value="ECO:0007669"/>
    <property type="project" value="UniProtKB-KW"/>
</dbReference>
<dbReference type="PROSITE" id="PS51192">
    <property type="entry name" value="HELICASE_ATP_BIND_1"/>
    <property type="match status" value="1"/>
</dbReference>
<dbReference type="EMBL" id="RQYS01000006">
    <property type="protein sequence ID" value="RRD62710.1"/>
    <property type="molecule type" value="Genomic_DNA"/>
</dbReference>
<dbReference type="SMART" id="SM00490">
    <property type="entry name" value="HELICc"/>
    <property type="match status" value="1"/>
</dbReference>
<feature type="domain" description="Helicase C-terminal" evidence="14">
    <location>
        <begin position="217"/>
        <end position="363"/>
    </location>
</feature>
<dbReference type="GO" id="GO:0003677">
    <property type="term" value="F:DNA binding"/>
    <property type="evidence" value="ECO:0007669"/>
    <property type="project" value="UniProtKB-KW"/>
</dbReference>
<evidence type="ECO:0000256" key="7">
    <source>
        <dbReference type="ARBA" id="ARBA00023125"/>
    </source>
</evidence>
<evidence type="ECO:0000256" key="4">
    <source>
        <dbReference type="ARBA" id="ARBA00022801"/>
    </source>
</evidence>
<evidence type="ECO:0000259" key="13">
    <source>
        <dbReference type="PROSITE" id="PS51192"/>
    </source>
</evidence>
<evidence type="ECO:0000256" key="11">
    <source>
        <dbReference type="ARBA" id="ARBA00044535"/>
    </source>
</evidence>
<comment type="catalytic activity">
    <reaction evidence="9">
        <text>Couples ATP hydrolysis with the unwinding of duplex DNA by translocating in the 3'-5' direction.</text>
        <dbReference type="EC" id="5.6.2.4"/>
    </reaction>
</comment>
<feature type="domain" description="Helicase ATP-binding" evidence="13">
    <location>
        <begin position="25"/>
        <end position="193"/>
    </location>
</feature>
<dbReference type="Proteomes" id="UP000278609">
    <property type="component" value="Unassembled WGS sequence"/>
</dbReference>
<keyword evidence="7" id="KW-0238">DNA-binding</keyword>
<evidence type="ECO:0000313" key="15">
    <source>
        <dbReference type="EMBL" id="RRD62710.1"/>
    </source>
</evidence>
<organism evidence="15 16">
    <name type="scientific">Tannerella forsythia</name>
    <name type="common">Bacteroides forsythus</name>
    <dbReference type="NCBI Taxonomy" id="28112"/>
    <lineage>
        <taxon>Bacteria</taxon>
        <taxon>Pseudomonadati</taxon>
        <taxon>Bacteroidota</taxon>
        <taxon>Bacteroidia</taxon>
        <taxon>Bacteroidales</taxon>
        <taxon>Tannerellaceae</taxon>
        <taxon>Tannerella</taxon>
    </lineage>
</organism>
<comment type="similarity">
    <text evidence="1">Belongs to the helicase family. RecQ subfamily.</text>
</comment>
<name>A0A3P1XXF8_TANFO</name>
<proteinExistence type="inferred from homology"/>
<dbReference type="InterPro" id="IPR004589">
    <property type="entry name" value="DNA_helicase_ATP-dep_RecQ"/>
</dbReference>
<evidence type="ECO:0000313" key="16">
    <source>
        <dbReference type="Proteomes" id="UP000278609"/>
    </source>
</evidence>
<reference evidence="15 16" key="1">
    <citation type="submission" date="2018-11" db="EMBL/GenBank/DDBJ databases">
        <title>Genomes From Bacteria Associated with the Canine Oral Cavity: a Test Case for Automated Genome-Based Taxonomic Assignment.</title>
        <authorList>
            <person name="Coil D.A."/>
            <person name="Jospin G."/>
            <person name="Darling A.E."/>
            <person name="Wallis C."/>
            <person name="Davis I.J."/>
            <person name="Harris S."/>
            <person name="Eisen J.A."/>
            <person name="Holcombe L.J."/>
            <person name="O'Flynn C."/>
        </authorList>
    </citation>
    <scope>NUCLEOTIDE SEQUENCE [LARGE SCALE GENOMIC DNA]</scope>
    <source>
        <strain evidence="15 16">OH2617_COT-023</strain>
    </source>
</reference>
<dbReference type="PANTHER" id="PTHR13710:SF105">
    <property type="entry name" value="ATP-DEPENDENT DNA HELICASE Q1"/>
    <property type="match status" value="1"/>
</dbReference>
<keyword evidence="6" id="KW-0067">ATP-binding</keyword>
<keyword evidence="3" id="KW-0547">Nucleotide-binding</keyword>
<dbReference type="PROSITE" id="PS51194">
    <property type="entry name" value="HELICASE_CTER"/>
    <property type="match status" value="1"/>
</dbReference>
<keyword evidence="8" id="KW-0413">Isomerase</keyword>
<evidence type="ECO:0000256" key="3">
    <source>
        <dbReference type="ARBA" id="ARBA00022741"/>
    </source>
</evidence>
<keyword evidence="2" id="KW-0479">Metal-binding</keyword>
<dbReference type="GO" id="GO:0005524">
    <property type="term" value="F:ATP binding"/>
    <property type="evidence" value="ECO:0007669"/>
    <property type="project" value="UniProtKB-KW"/>
</dbReference>
<gene>
    <name evidence="15" type="ORF">EII40_01975</name>
</gene>
<dbReference type="GO" id="GO:0043590">
    <property type="term" value="C:bacterial nucleoid"/>
    <property type="evidence" value="ECO:0007669"/>
    <property type="project" value="TreeGrafter"/>
</dbReference>
<dbReference type="Gene3D" id="1.10.10.10">
    <property type="entry name" value="Winged helix-like DNA-binding domain superfamily/Winged helix DNA-binding domain"/>
    <property type="match status" value="1"/>
</dbReference>
<dbReference type="GO" id="GO:0006281">
    <property type="term" value="P:DNA repair"/>
    <property type="evidence" value="ECO:0007669"/>
    <property type="project" value="TreeGrafter"/>
</dbReference>
<dbReference type="InterPro" id="IPR032284">
    <property type="entry name" value="RecQ_Zn-bd"/>
</dbReference>
<dbReference type="GO" id="GO:0006310">
    <property type="term" value="P:DNA recombination"/>
    <property type="evidence" value="ECO:0007669"/>
    <property type="project" value="InterPro"/>
</dbReference>
<dbReference type="SMART" id="SM00487">
    <property type="entry name" value="DEXDc"/>
    <property type="match status" value="1"/>
</dbReference>
<dbReference type="GO" id="GO:0005737">
    <property type="term" value="C:cytoplasm"/>
    <property type="evidence" value="ECO:0007669"/>
    <property type="project" value="TreeGrafter"/>
</dbReference>
<evidence type="ECO:0000256" key="8">
    <source>
        <dbReference type="ARBA" id="ARBA00023235"/>
    </source>
</evidence>
<dbReference type="Pfam" id="PF00271">
    <property type="entry name" value="Helicase_C"/>
    <property type="match status" value="1"/>
</dbReference>
<evidence type="ECO:0000256" key="9">
    <source>
        <dbReference type="ARBA" id="ARBA00034617"/>
    </source>
</evidence>
<dbReference type="GO" id="GO:0009378">
    <property type="term" value="F:four-way junction helicase activity"/>
    <property type="evidence" value="ECO:0007669"/>
    <property type="project" value="TreeGrafter"/>
</dbReference>
<dbReference type="OrthoDB" id="9763310at2"/>
<dbReference type="EC" id="5.6.2.4" evidence="10"/>
<keyword evidence="4" id="KW-0378">Hydrolase</keyword>
<evidence type="ECO:0000256" key="5">
    <source>
        <dbReference type="ARBA" id="ARBA00022806"/>
    </source>
</evidence>
<dbReference type="InterPro" id="IPR001650">
    <property type="entry name" value="Helicase_C-like"/>
</dbReference>
<dbReference type="GO" id="GO:0030894">
    <property type="term" value="C:replisome"/>
    <property type="evidence" value="ECO:0007669"/>
    <property type="project" value="TreeGrafter"/>
</dbReference>
<dbReference type="AlphaFoldDB" id="A0A3P1XXF8"/>
<evidence type="ECO:0000256" key="10">
    <source>
        <dbReference type="ARBA" id="ARBA00034808"/>
    </source>
</evidence>
<dbReference type="SUPFAM" id="SSF52540">
    <property type="entry name" value="P-loop containing nucleoside triphosphate hydrolases"/>
    <property type="match status" value="1"/>
</dbReference>
<dbReference type="FunFam" id="3.40.50.300:FF:001389">
    <property type="entry name" value="ATP-dependent DNA helicase RecQ"/>
    <property type="match status" value="1"/>
</dbReference>
<dbReference type="RefSeq" id="WP_124750603.1">
    <property type="nucleotide sequence ID" value="NZ_RQYS01000006.1"/>
</dbReference>
<dbReference type="InterPro" id="IPR036388">
    <property type="entry name" value="WH-like_DNA-bd_sf"/>
</dbReference>
<comment type="caution">
    <text evidence="15">The sequence shown here is derived from an EMBL/GenBank/DDBJ whole genome shotgun (WGS) entry which is preliminary data.</text>
</comment>
<dbReference type="Pfam" id="PF16124">
    <property type="entry name" value="RecQ_Zn_bind"/>
    <property type="match status" value="1"/>
</dbReference>
<evidence type="ECO:0000259" key="14">
    <source>
        <dbReference type="PROSITE" id="PS51194"/>
    </source>
</evidence>
<sequence length="644" mass="74127">MDRHHEILKQYWGYTSFRPLQEEIIHSVCAGKDTLGLMPTGGGKSLTFQVPALGMDGLCLVVTPLIALMKDQVDNLRQRGIKATAVYTGMTREEIGTHLDNCIFGGYKFLYVSPERLASEMFRSKLRAMNVCLLAVDESHCISQWGYDFRPSYLNIASVRELFPDVPVLALTATATPEVIDDIQEKLCFRQKNVFRKSFVRKNLSYVVRSCEDKQQTLLYMLDKVPGSAIVYVRNRKRTQEMATLLQQEGISAQFFHAGLKREVKTERQNAWKNNQCRVMVATNAFGMGIDKPDVRLVVHLDMPGSLEEYFQEAGRAGRDEQRAYAVVLCDSSETTKLKKRITDEYPDKEVIARVYESLGYYFQIASGFGLFTTHDFSIPEFCSVYKFSLTQAHHALKILELAGYIEYVEEPDNASRMIFLITREELYQALRQDELTDRIVRTILRTYSGLFADYVFIDERFIATRAHTTAEHVYHCLVALSKAGIIRYVPRKKVPQITFTRTREETAYLHIPAFAYEERKKRDRERIDRVIAYLNEKHHCRTRLLLHYFGEKDAADCQVCDICLKKTQSGLTQWEFNLLRQALIEMLDEKPRSVLELARLLPLEQEKNVQALRFLLDNDDQFRLTDDDTVSLVKDVDGASCSG</sequence>
<dbReference type="Pfam" id="PF00270">
    <property type="entry name" value="DEAD"/>
    <property type="match status" value="1"/>
</dbReference>
<dbReference type="GO" id="GO:0043138">
    <property type="term" value="F:3'-5' DNA helicase activity"/>
    <property type="evidence" value="ECO:0007669"/>
    <property type="project" value="UniProtKB-EC"/>
</dbReference>
<dbReference type="GO" id="GO:0016787">
    <property type="term" value="F:hydrolase activity"/>
    <property type="evidence" value="ECO:0007669"/>
    <property type="project" value="UniProtKB-KW"/>
</dbReference>
<dbReference type="Gene3D" id="3.40.50.300">
    <property type="entry name" value="P-loop containing nucleotide triphosphate hydrolases"/>
    <property type="match status" value="2"/>
</dbReference>
<evidence type="ECO:0000256" key="1">
    <source>
        <dbReference type="ARBA" id="ARBA00005446"/>
    </source>
</evidence>
<evidence type="ECO:0000256" key="6">
    <source>
        <dbReference type="ARBA" id="ARBA00022840"/>
    </source>
</evidence>